<evidence type="ECO:0000313" key="3">
    <source>
        <dbReference type="Proteomes" id="UP000769528"/>
    </source>
</evidence>
<sequence>MVKSTNIVNKTITIIPAIKPQFFIANGQPIAPAPRIELAIFINAILRFDLSCNCSSLNGSLIISFPSSSIRSSSSISKSKSSTSSRGFSKSSKLC</sequence>
<reference evidence="2" key="2">
    <citation type="submission" date="2021-01" db="EMBL/GenBank/DDBJ databases">
        <authorList>
            <person name="Schikora-Tamarit M.A."/>
        </authorList>
    </citation>
    <scope>NUCLEOTIDE SEQUENCE</scope>
    <source>
        <strain evidence="2">CBS6341</strain>
    </source>
</reference>
<organism evidence="2 3">
    <name type="scientific">Wickerhamomyces mucosus</name>
    <dbReference type="NCBI Taxonomy" id="1378264"/>
    <lineage>
        <taxon>Eukaryota</taxon>
        <taxon>Fungi</taxon>
        <taxon>Dikarya</taxon>
        <taxon>Ascomycota</taxon>
        <taxon>Saccharomycotina</taxon>
        <taxon>Saccharomycetes</taxon>
        <taxon>Phaffomycetales</taxon>
        <taxon>Wickerhamomycetaceae</taxon>
        <taxon>Wickerhamomyces</taxon>
    </lineage>
</organism>
<accession>A0A9P8P7J7</accession>
<name>A0A9P8P7J7_9ASCO</name>
<evidence type="ECO:0000313" key="2">
    <source>
        <dbReference type="EMBL" id="KAH3666675.1"/>
    </source>
</evidence>
<protein>
    <submittedName>
        <fullName evidence="2">Uncharacterized protein</fullName>
    </submittedName>
</protein>
<dbReference type="AlphaFoldDB" id="A0A9P8P7J7"/>
<gene>
    <name evidence="2" type="ORF">WICMUC_005492</name>
</gene>
<comment type="caution">
    <text evidence="2">The sequence shown here is derived from an EMBL/GenBank/DDBJ whole genome shotgun (WGS) entry which is preliminary data.</text>
</comment>
<reference evidence="2" key="1">
    <citation type="journal article" date="2021" name="Open Biol.">
        <title>Shared evolutionary footprints suggest mitochondrial oxidative damage underlies multiple complex I losses in fungi.</title>
        <authorList>
            <person name="Schikora-Tamarit M.A."/>
            <person name="Marcet-Houben M."/>
            <person name="Nosek J."/>
            <person name="Gabaldon T."/>
        </authorList>
    </citation>
    <scope>NUCLEOTIDE SEQUENCE</scope>
    <source>
        <strain evidence="2">CBS6341</strain>
    </source>
</reference>
<dbReference type="Proteomes" id="UP000769528">
    <property type="component" value="Unassembled WGS sequence"/>
</dbReference>
<dbReference type="EMBL" id="JAEUBF010001406">
    <property type="protein sequence ID" value="KAH3666675.1"/>
    <property type="molecule type" value="Genomic_DNA"/>
</dbReference>
<keyword evidence="3" id="KW-1185">Reference proteome</keyword>
<dbReference type="OrthoDB" id="10552992at2759"/>
<evidence type="ECO:0000256" key="1">
    <source>
        <dbReference type="SAM" id="MobiDB-lite"/>
    </source>
</evidence>
<feature type="region of interest" description="Disordered" evidence="1">
    <location>
        <begin position="68"/>
        <end position="95"/>
    </location>
</feature>
<proteinExistence type="predicted"/>